<dbReference type="EMBL" id="VSSQ01055266">
    <property type="protein sequence ID" value="MPN09177.1"/>
    <property type="molecule type" value="Genomic_DNA"/>
</dbReference>
<sequence length="133" mass="14347">MVHAEIASPHGARGRTQLAAAAVLEGFAGLQQRLSAHHAQAFDLFDMTQLVGDDPVPRNQLRRHLTRVGDGNGVGKHIDACSRGGLLGQVGGLDLDQKLIHRHELMVTATIANHEPHLPYCPLHPVSRLRPSG</sequence>
<proteinExistence type="predicted"/>
<organism evidence="1">
    <name type="scientific">bioreactor metagenome</name>
    <dbReference type="NCBI Taxonomy" id="1076179"/>
    <lineage>
        <taxon>unclassified sequences</taxon>
        <taxon>metagenomes</taxon>
        <taxon>ecological metagenomes</taxon>
    </lineage>
</organism>
<accession>A0A645F4T0</accession>
<gene>
    <name evidence="1" type="ORF">SDC9_156465</name>
</gene>
<name>A0A645F4T0_9ZZZZ</name>
<dbReference type="AlphaFoldDB" id="A0A645F4T0"/>
<reference evidence="1" key="1">
    <citation type="submission" date="2019-08" db="EMBL/GenBank/DDBJ databases">
        <authorList>
            <person name="Kucharzyk K."/>
            <person name="Murdoch R.W."/>
            <person name="Higgins S."/>
            <person name="Loffler F."/>
        </authorList>
    </citation>
    <scope>NUCLEOTIDE SEQUENCE</scope>
</reference>
<evidence type="ECO:0000313" key="1">
    <source>
        <dbReference type="EMBL" id="MPN09177.1"/>
    </source>
</evidence>
<protein>
    <submittedName>
        <fullName evidence="1">Uncharacterized protein</fullName>
    </submittedName>
</protein>
<comment type="caution">
    <text evidence="1">The sequence shown here is derived from an EMBL/GenBank/DDBJ whole genome shotgun (WGS) entry which is preliminary data.</text>
</comment>